<dbReference type="EMBL" id="AZCZ01000035">
    <property type="protein sequence ID" value="KRK35520.1"/>
    <property type="molecule type" value="Genomic_DNA"/>
</dbReference>
<evidence type="ECO:0000313" key="1">
    <source>
        <dbReference type="EMBL" id="KRK35520.1"/>
    </source>
</evidence>
<dbReference type="PANTHER" id="PTHR36433">
    <property type="entry name" value="HYPOTHETICAL CYTOSOLIC PROTEIN"/>
    <property type="match status" value="1"/>
</dbReference>
<organism evidence="1 2">
    <name type="scientific">Levilactobacillus parabrevis ATCC 53295</name>
    <dbReference type="NCBI Taxonomy" id="1267003"/>
    <lineage>
        <taxon>Bacteria</taxon>
        <taxon>Bacillati</taxon>
        <taxon>Bacillota</taxon>
        <taxon>Bacilli</taxon>
        <taxon>Lactobacillales</taxon>
        <taxon>Lactobacillaceae</taxon>
        <taxon>Levilactobacillus</taxon>
    </lineage>
</organism>
<dbReference type="PATRIC" id="fig|1267003.4.peg.1470"/>
<dbReference type="Pfam" id="PF06486">
    <property type="entry name" value="DUF1093"/>
    <property type="match status" value="1"/>
</dbReference>
<dbReference type="Gene3D" id="2.40.50.480">
    <property type="match status" value="1"/>
</dbReference>
<dbReference type="STRING" id="357278.IV61_GL001455"/>
<evidence type="ECO:0000313" key="2">
    <source>
        <dbReference type="Proteomes" id="UP000051176"/>
    </source>
</evidence>
<reference evidence="1 2" key="1">
    <citation type="journal article" date="2015" name="Genome Announc.">
        <title>Expanding the biotechnology potential of lactobacilli through comparative genomics of 213 strains and associated genera.</title>
        <authorList>
            <person name="Sun Z."/>
            <person name="Harris H.M."/>
            <person name="McCann A."/>
            <person name="Guo C."/>
            <person name="Argimon S."/>
            <person name="Zhang W."/>
            <person name="Yang X."/>
            <person name="Jeffery I.B."/>
            <person name="Cooney J.C."/>
            <person name="Kagawa T.F."/>
            <person name="Liu W."/>
            <person name="Song Y."/>
            <person name="Salvetti E."/>
            <person name="Wrobel A."/>
            <person name="Rasinkangas P."/>
            <person name="Parkhill J."/>
            <person name="Rea M.C."/>
            <person name="O'Sullivan O."/>
            <person name="Ritari J."/>
            <person name="Douillard F.P."/>
            <person name="Paul Ross R."/>
            <person name="Yang R."/>
            <person name="Briner A.E."/>
            <person name="Felis G.E."/>
            <person name="de Vos W.M."/>
            <person name="Barrangou R."/>
            <person name="Klaenhammer T.R."/>
            <person name="Caufield P.W."/>
            <person name="Cui Y."/>
            <person name="Zhang H."/>
            <person name="O'Toole P.W."/>
        </authorList>
    </citation>
    <scope>NUCLEOTIDE SEQUENCE [LARGE SCALE GENOMIC DNA]</scope>
    <source>
        <strain evidence="1 2">ATCC 53295</strain>
    </source>
</reference>
<accession>A0A0R1GNM2</accession>
<protein>
    <recommendedName>
        <fullName evidence="3">YxeA family protein</fullName>
    </recommendedName>
</protein>
<comment type="caution">
    <text evidence="1">The sequence shown here is derived from an EMBL/GenBank/DDBJ whole genome shotgun (WGS) entry which is preliminary data.</text>
</comment>
<dbReference type="NCBIfam" id="TIGR01655">
    <property type="entry name" value="yxeA_fam"/>
    <property type="match status" value="1"/>
</dbReference>
<dbReference type="SUPFAM" id="SSF159121">
    <property type="entry name" value="BC4932-like"/>
    <property type="match status" value="1"/>
</dbReference>
<dbReference type="PANTHER" id="PTHR36433:SF2">
    <property type="entry name" value="YXEA FAMILY PROTEIN"/>
    <property type="match status" value="1"/>
</dbReference>
<name>A0A0R1GNM2_9LACO</name>
<dbReference type="InterPro" id="IPR036166">
    <property type="entry name" value="YxeA-like_sf"/>
</dbReference>
<keyword evidence="2" id="KW-1185">Reference proteome</keyword>
<dbReference type="OrthoDB" id="2199916at2"/>
<dbReference type="GeneID" id="97414953"/>
<dbReference type="RefSeq" id="WP_020090051.1">
    <property type="nucleotide sequence ID" value="NZ_AZCZ01000035.1"/>
</dbReference>
<sequence>MKFLMKFGMFCVGLIVLIGVAAVITPNLTKNHGTELAMAIDNVNPAVKAEDVYASTSVKPIRHYIGGGGEKEYVYELATYNNHGQMRKLTFDSQWVLKPNRYLKINTKGQNVETWEAVDRAEVPSGIRQNLMMS</sequence>
<gene>
    <name evidence="1" type="ORF">FD07_GL001390</name>
</gene>
<dbReference type="AlphaFoldDB" id="A0A0R1GNM2"/>
<proteinExistence type="predicted"/>
<dbReference type="InterPro" id="IPR006542">
    <property type="entry name" value="DUF1093"/>
</dbReference>
<dbReference type="eggNOG" id="COG5294">
    <property type="taxonomic scope" value="Bacteria"/>
</dbReference>
<evidence type="ECO:0008006" key="3">
    <source>
        <dbReference type="Google" id="ProtNLM"/>
    </source>
</evidence>
<dbReference type="Proteomes" id="UP000051176">
    <property type="component" value="Unassembled WGS sequence"/>
</dbReference>